<evidence type="ECO:0000313" key="3">
    <source>
        <dbReference type="Ensembl" id="ENSRFEP00010002029.1"/>
    </source>
</evidence>
<dbReference type="PANTHER" id="PTHR19446">
    <property type="entry name" value="REVERSE TRANSCRIPTASES"/>
    <property type="match status" value="1"/>
</dbReference>
<dbReference type="Ensembl" id="ENSRFET00010002244.1">
    <property type="protein sequence ID" value="ENSRFEP00010002029.1"/>
    <property type="gene ID" value="ENSRFEG00010001485.1"/>
</dbReference>
<dbReference type="Pfam" id="PF00078">
    <property type="entry name" value="RVT_1"/>
    <property type="match status" value="1"/>
</dbReference>
<reference evidence="3 4" key="2">
    <citation type="journal article" date="2018" name="Annu Rev Anim Biosci">
        <title>Bat Biology, Genomes, and the Bat1K Project: To Generate Chromosome-Level Genomes for All Living Bat Species.</title>
        <authorList>
            <person name="Teeling E.C."/>
            <person name="Vernes S.C."/>
            <person name="Davalos L.M."/>
            <person name="Ray D.A."/>
            <person name="Gilbert M.T.P."/>
            <person name="Myers E."/>
        </authorList>
    </citation>
    <scope>NUCLEOTIDE SEQUENCE</scope>
</reference>
<reference evidence="4" key="3">
    <citation type="submission" date="2018-12" db="EMBL/GenBank/DDBJ databases">
        <title>G10K-VGP greater horseshoe bat female genome, primary haplotype.</title>
        <authorList>
            <person name="Teeling E."/>
            <person name="Myers G."/>
            <person name="Vernes S."/>
            <person name="Pippel M."/>
            <person name="Winkler S."/>
            <person name="Fedrigo O."/>
            <person name="Rhie A."/>
            <person name="Koren S."/>
            <person name="Phillippy A."/>
            <person name="Lewin H."/>
            <person name="Damas J."/>
            <person name="Howe K."/>
            <person name="Mountcastle J."/>
            <person name="Jarvis E.D."/>
        </authorList>
    </citation>
    <scope>NUCLEOTIDE SEQUENCE [LARGE SCALE GENOMIC DNA]</scope>
</reference>
<dbReference type="GeneTree" id="ENSGT01150000286925"/>
<dbReference type="PROSITE" id="PS50878">
    <property type="entry name" value="RT_POL"/>
    <property type="match status" value="1"/>
</dbReference>
<dbReference type="OMA" id="RILMHIY"/>
<reference evidence="3 4" key="1">
    <citation type="journal article" date="2015" name="Annu Rev Anim Biosci">
        <title>The Genome 10K Project: a way forward.</title>
        <authorList>
            <person name="Koepfli K.P."/>
            <person name="Paten B."/>
            <person name="O'Brien S.J."/>
            <person name="Koepfli K.P."/>
            <person name="Paten B."/>
            <person name="Antunes A."/>
            <person name="Belov K."/>
            <person name="Bustamante C."/>
            <person name="Castoe T.A."/>
            <person name="Clawson H."/>
            <person name="Crawford A.J."/>
            <person name="Diekhans M."/>
            <person name="Distel D."/>
            <person name="Durbin R."/>
            <person name="Earl D."/>
            <person name="Fujita M.K."/>
            <person name="Gamble T."/>
            <person name="Georges A."/>
            <person name="Gemmell N."/>
            <person name="Gilbert M.T."/>
            <person name="Graves J.M."/>
            <person name="Green R.E."/>
            <person name="Hickey G."/>
            <person name="Jarvis E.D."/>
            <person name="Johnson W."/>
            <person name="Komissarov A."/>
            <person name="Korf I."/>
            <person name="Kuhn R."/>
            <person name="Larkin D.M."/>
            <person name="Lewin H."/>
            <person name="Lopez J.V."/>
            <person name="Ma J."/>
            <person name="Marques-Bonet T."/>
            <person name="Miller W."/>
            <person name="Murphy R."/>
            <person name="Pevzner P."/>
            <person name="Shapiro B."/>
            <person name="Steiner C."/>
            <person name="Tamazian G."/>
            <person name="Venkatesh B."/>
            <person name="Wang J."/>
            <person name="Wayne R."/>
            <person name="Wiley E."/>
            <person name="Yang H."/>
            <person name="Zhang G."/>
            <person name="Haussler D."/>
            <person name="Ryder O."/>
            <person name="O'Brien S.J."/>
        </authorList>
    </citation>
    <scope>NUCLEOTIDE SEQUENCE</scope>
</reference>
<dbReference type="InParanoid" id="A0A671DUW9"/>
<keyword evidence="4" id="KW-1185">Reference proteome</keyword>
<dbReference type="FunCoup" id="A0A671DUW9">
    <property type="interactions" value="30"/>
</dbReference>
<evidence type="ECO:0000256" key="1">
    <source>
        <dbReference type="ARBA" id="ARBA00012493"/>
    </source>
</evidence>
<dbReference type="InterPro" id="IPR043502">
    <property type="entry name" value="DNA/RNA_pol_sf"/>
</dbReference>
<reference evidence="3" key="4">
    <citation type="submission" date="2025-08" db="UniProtKB">
        <authorList>
            <consortium name="Ensembl"/>
        </authorList>
    </citation>
    <scope>IDENTIFICATION</scope>
</reference>
<dbReference type="SUPFAM" id="SSF56672">
    <property type="entry name" value="DNA/RNA polymerases"/>
    <property type="match status" value="1"/>
</dbReference>
<proteinExistence type="predicted"/>
<accession>A0A671DUW9</accession>
<organism evidence="3 4">
    <name type="scientific">Rhinolophus ferrumequinum</name>
    <name type="common">Greater horseshoe bat</name>
    <dbReference type="NCBI Taxonomy" id="59479"/>
    <lineage>
        <taxon>Eukaryota</taxon>
        <taxon>Metazoa</taxon>
        <taxon>Chordata</taxon>
        <taxon>Craniata</taxon>
        <taxon>Vertebrata</taxon>
        <taxon>Euteleostomi</taxon>
        <taxon>Mammalia</taxon>
        <taxon>Eutheria</taxon>
        <taxon>Laurasiatheria</taxon>
        <taxon>Chiroptera</taxon>
        <taxon>Yinpterochiroptera</taxon>
        <taxon>Rhinolophoidea</taxon>
        <taxon>Rhinolophidae</taxon>
        <taxon>Rhinolophinae</taxon>
        <taxon>Rhinolophus</taxon>
    </lineage>
</organism>
<protein>
    <recommendedName>
        <fullName evidence="1">RNA-directed DNA polymerase</fullName>
        <ecNumber evidence="1">2.7.7.49</ecNumber>
    </recommendedName>
</protein>
<dbReference type="Proteomes" id="UP000472240">
    <property type="component" value="Chromosome 1"/>
</dbReference>
<evidence type="ECO:0000259" key="2">
    <source>
        <dbReference type="PROSITE" id="PS50878"/>
    </source>
</evidence>
<dbReference type="EC" id="2.7.7.49" evidence="1"/>
<dbReference type="InterPro" id="IPR000477">
    <property type="entry name" value="RT_dom"/>
</dbReference>
<feature type="domain" description="Reverse transcriptase" evidence="2">
    <location>
        <begin position="1"/>
        <end position="135"/>
    </location>
</feature>
<name>A0A671DUW9_RHIFE</name>
<reference evidence="3" key="5">
    <citation type="submission" date="2025-09" db="UniProtKB">
        <authorList>
            <consortium name="Ensembl"/>
        </authorList>
    </citation>
    <scope>IDENTIFICATION</scope>
</reference>
<dbReference type="GO" id="GO:0003964">
    <property type="term" value="F:RNA-directed DNA polymerase activity"/>
    <property type="evidence" value="ECO:0007669"/>
    <property type="project" value="UniProtKB-EC"/>
</dbReference>
<dbReference type="CDD" id="cd01650">
    <property type="entry name" value="RT_nLTR_like"/>
    <property type="match status" value="1"/>
</dbReference>
<dbReference type="AlphaFoldDB" id="A0A671DUW9"/>
<sequence length="637" mass="75351">EFYKAFKKELSPILLKSGTRQGCPLSPLLFNIVLEVLATAIRQEKEIKGIQIGKEEVKLSLYADDMILYIENPKDSTKKLLELIDEFSKVAGYKINIQKSVAFVYTNNKTSEGEIKKTIPFTIAPKTIKYLGINLTKEVKDLYSENYKTLKKGMKEDINRWKHISCSWIGRINIVKMSILPKAIYIFNAIPIKLPTLFFTEIEHIILKFIWDHKRPRIAKAILRNKNKVGGITIPDFKLYYKATVIKTAWYWHKNRHIDQWNRIESPEINPRLYGHLIYDNGSKNVRWSNDSLFNKWCWETWTDTCKKMKLDHLLTPYTKINSKWLKDLNVRSETIKYLEENIGRNFSDITRSKIFTDIHPRSRELREKINMWDYIKLKSFFTAKETINKTRRDPTEWEKIFANDISDKGLISQIYGKLTQSNSKKTNDPIKKWAEDLKRHFSEKDIQMTNRHMKKCSTSLTIREMQIKTTMRYHLTPVKMAIINKSTNNKCWRGCGEKGTLVHCWWDCRLVQPLWKTVWRYLKILKMELPYDPVIPLLGIYPEKSRTSIQKSLCTPMFIAALYTIAKTWKQPKCPSVDDWIKKLWYIYTMEYYAAIKKKEILPFATTWMDLENIMLSEISQTEKDKYHMISLICGF</sequence>
<evidence type="ECO:0000313" key="4">
    <source>
        <dbReference type="Proteomes" id="UP000472240"/>
    </source>
</evidence>